<dbReference type="PANTHER" id="PTHR20959">
    <property type="entry name" value="TRANSPORT AND GOLGI ORGANIZATION PROTEIN 6 FAMILY MEMBER"/>
    <property type="match status" value="1"/>
</dbReference>
<dbReference type="GO" id="GO:0009306">
    <property type="term" value="P:protein secretion"/>
    <property type="evidence" value="ECO:0007669"/>
    <property type="project" value="TreeGrafter"/>
</dbReference>
<keyword evidence="4" id="KW-1185">Reference proteome</keyword>
<dbReference type="Proteomes" id="UP001219567">
    <property type="component" value="Chromosome 2"/>
</dbReference>
<organism evidence="3 4">
    <name type="scientific">Malassezia yamatoensis</name>
    <dbReference type="NCBI Taxonomy" id="253288"/>
    <lineage>
        <taxon>Eukaryota</taxon>
        <taxon>Fungi</taxon>
        <taxon>Dikarya</taxon>
        <taxon>Basidiomycota</taxon>
        <taxon>Ustilaginomycotina</taxon>
        <taxon>Malasseziomycetes</taxon>
        <taxon>Malasseziales</taxon>
        <taxon>Malasseziaceae</taxon>
        <taxon>Malassezia</taxon>
    </lineage>
</organism>
<name>A0AAJ6CII7_9BASI</name>
<reference evidence="3 4" key="1">
    <citation type="submission" date="2023-03" db="EMBL/GenBank/DDBJ databases">
        <title>Mating type loci evolution in Malassezia.</title>
        <authorList>
            <person name="Coelho M.A."/>
        </authorList>
    </citation>
    <scope>NUCLEOTIDE SEQUENCE [LARGE SCALE GENOMIC DNA]</scope>
    <source>
        <strain evidence="3 4">CBS 9725</strain>
    </source>
</reference>
<dbReference type="EMBL" id="CP119944">
    <property type="protein sequence ID" value="WFC98906.1"/>
    <property type="molecule type" value="Genomic_DNA"/>
</dbReference>
<dbReference type="Gene3D" id="1.25.10.10">
    <property type="entry name" value="Leucine-rich Repeat Variant"/>
    <property type="match status" value="1"/>
</dbReference>
<evidence type="ECO:0000256" key="1">
    <source>
        <dbReference type="ARBA" id="ARBA00005724"/>
    </source>
</evidence>
<protein>
    <recommendedName>
        <fullName evidence="2">RNA polymerase II assembly factor Rtp1 C-terminal domain-containing protein</fullName>
    </recommendedName>
</protein>
<dbReference type="SUPFAM" id="SSF48371">
    <property type="entry name" value="ARM repeat"/>
    <property type="match status" value="1"/>
</dbReference>
<dbReference type="InterPro" id="IPR016024">
    <property type="entry name" value="ARM-type_fold"/>
</dbReference>
<evidence type="ECO:0000259" key="2">
    <source>
        <dbReference type="Pfam" id="PF10363"/>
    </source>
</evidence>
<sequence>MASQRWSDVLHAAAILAGDRDEELHIERAKLTREQIAKGLGQESSMKQVLEQRLNNFLDRQNDSCLSECIQDNHHTSQSKTLEQVQRETGAFALACVLQVHKLVAEAPRSQGSSQNSALLGSRDLALLKKLLAMSFAWRVVPSIETFDKVYASMYPNSSNEIPASQRFTDVNDETQSWNEAMTGIISLLEIFIELFRPSSNVLSSTALPVTKVAQTDVALLTIRIYSADVFRVLIRVAFGPTAEPYTHAKTTANSLLHALLEAMPTSVNMATLRSISSPSPLSRNLVKPTSAVPPFVREQCGRLLSVQLLRPDGVRALLVGVLGANEADMLSGDLEDDMDGETTFKRLDATTKLLTTPPKGIGRSNYYEKLLPSVFGVLDPKQPPNVTPIHGMHRRAAAFALMRMLESDGNALHGVLSSMLFDKLQTKAADPNEVDQALRLLAAAVSLAPPSPNFIQCMVDPVVKSLLTLDTFLQQAPKPIIDVKEENRTVDTQKNEVFEILHTWLRLGAKDEVRASLCKAIDSIFESTKERWTFTAQGLAYAIQNEQATPELLRSLDYPIDPKRLTDLLKRADCSSLAGTLLVDALEDYARKQKQLEARLMTVDVGAAELERRSVFQLQLLQQLLEQFGEKVLEGSADRIFRFIDYALTPSAKLTDGSDGDAMSSLTNVQTRELDRGVEHEWELIETALNLLLSLLEGSPDITPQNTSILTVIRDKIESLRDAKQPGIRSLAQELVLVLAARTKQSSAPASAPSEALSTYREALRYLQDPIVPVRAHGLQLLADLVSQEPADVKQESKLDPALLPAIFDIFVDAIQDEESFLYLNAVKGLGAMAAHWRDSTLRPLVALYVGGNKGASDMVHTLKYGSELSQREVDKRLRIGEALLQVLQYCGETIVPSIELIVHPLMTASRNAVFSSTLRSSFISILGTCVEIAPLALASNGTSEEMTQLCMELVQIESVRHSYPENTPIKAYVSGHNDVGMMQKTDLLYEEKQQQLRDKDARAGIDPDTKLPQLRRSAWLLLAVLLRTSRHQLEDYVEECEREQQASEVGSITSLRMPGGGSLPNIGSHQPTVRQPIPLVSSTSVQKIIPIASYVASEDADALVQQQACDCIQEAQLLQASYLKIHAI</sequence>
<feature type="domain" description="RNA polymerase II assembly factor Rtp1 C-terminal" evidence="2">
    <location>
        <begin position="761"/>
        <end position="895"/>
    </location>
</feature>
<dbReference type="AlphaFoldDB" id="A0AAJ6CII7"/>
<proteinExistence type="inferred from homology"/>
<gene>
    <name evidence="3" type="ORF">MYAM1_001639</name>
</gene>
<evidence type="ECO:0000313" key="3">
    <source>
        <dbReference type="EMBL" id="WFC98906.1"/>
    </source>
</evidence>
<evidence type="ECO:0000313" key="4">
    <source>
        <dbReference type="Proteomes" id="UP001219567"/>
    </source>
</evidence>
<dbReference type="InterPro" id="IPR019451">
    <property type="entry name" value="Rtp1_C1"/>
</dbReference>
<dbReference type="Pfam" id="PF10363">
    <property type="entry name" value="RTP1_C1"/>
    <property type="match status" value="1"/>
</dbReference>
<dbReference type="PANTHER" id="PTHR20959:SF1">
    <property type="entry name" value="TRANSPORT AND GOLGI ORGANIZATION PROTEIN 6 HOMOLOG"/>
    <property type="match status" value="1"/>
</dbReference>
<dbReference type="InterPro" id="IPR011989">
    <property type="entry name" value="ARM-like"/>
</dbReference>
<comment type="similarity">
    <text evidence="1">Belongs to the Tango6 family.</text>
</comment>
<accession>A0AAJ6CII7</accession>
<dbReference type="InterPro" id="IPR039600">
    <property type="entry name" value="TANGO6/Rtp1"/>
</dbReference>